<dbReference type="HOGENOM" id="CLU_2249259_0_0_1"/>
<reference evidence="3" key="1">
    <citation type="journal article" date="2014" name="Genome Announc.">
        <title>Genome sequence and annotation of Acremonium chrysogenum, producer of the beta-lactam antibiotic cephalosporin C.</title>
        <authorList>
            <person name="Terfehr D."/>
            <person name="Dahlmann T.A."/>
            <person name="Specht T."/>
            <person name="Zadra I."/>
            <person name="Kuernsteiner H."/>
            <person name="Kueck U."/>
        </authorList>
    </citation>
    <scope>NUCLEOTIDE SEQUENCE [LARGE SCALE GENOMIC DNA]</scope>
    <source>
        <strain evidence="3">ATCC 11550 / CBS 779.69 / DSM 880 / IAM 14645 / JCM 23072 / IMI 49137</strain>
    </source>
</reference>
<dbReference type="EMBL" id="JPKY01000202">
    <property type="protein sequence ID" value="KFH40460.1"/>
    <property type="molecule type" value="Genomic_DNA"/>
</dbReference>
<protein>
    <submittedName>
        <fullName evidence="2">Uncharacterized protein</fullName>
    </submittedName>
</protein>
<keyword evidence="3" id="KW-1185">Reference proteome</keyword>
<name>A0A086STM8_HAPC1</name>
<dbReference type="Proteomes" id="UP000029964">
    <property type="component" value="Unassembled WGS sequence"/>
</dbReference>
<feature type="region of interest" description="Disordered" evidence="1">
    <location>
        <begin position="35"/>
        <end position="104"/>
    </location>
</feature>
<feature type="compositionally biased region" description="Basic and acidic residues" evidence="1">
    <location>
        <begin position="47"/>
        <end position="56"/>
    </location>
</feature>
<gene>
    <name evidence="2" type="ORF">ACRE_088740</name>
</gene>
<dbReference type="AlphaFoldDB" id="A0A086STM8"/>
<comment type="caution">
    <text evidence="2">The sequence shown here is derived from an EMBL/GenBank/DDBJ whole genome shotgun (WGS) entry which is preliminary data.</text>
</comment>
<evidence type="ECO:0000313" key="2">
    <source>
        <dbReference type="EMBL" id="KFH40460.1"/>
    </source>
</evidence>
<proteinExistence type="predicted"/>
<sequence length="104" mass="11053">MTDHHHANLQSPRHQPGTHPPTTLLLSISQVTMSRKPSYPATPCTLTERDVGEPGIRRAARRGAEEDNNAEGGEPFGGGDAGGDATYSSAGEHELVVMPLMPKV</sequence>
<evidence type="ECO:0000313" key="3">
    <source>
        <dbReference type="Proteomes" id="UP000029964"/>
    </source>
</evidence>
<feature type="region of interest" description="Disordered" evidence="1">
    <location>
        <begin position="1"/>
        <end position="23"/>
    </location>
</feature>
<evidence type="ECO:0000256" key="1">
    <source>
        <dbReference type="SAM" id="MobiDB-lite"/>
    </source>
</evidence>
<organism evidence="2 3">
    <name type="scientific">Hapsidospora chrysogenum (strain ATCC 11550 / CBS 779.69 / DSM 880 / IAM 14645 / JCM 23072 / IMI 49137)</name>
    <name type="common">Acremonium chrysogenum</name>
    <dbReference type="NCBI Taxonomy" id="857340"/>
    <lineage>
        <taxon>Eukaryota</taxon>
        <taxon>Fungi</taxon>
        <taxon>Dikarya</taxon>
        <taxon>Ascomycota</taxon>
        <taxon>Pezizomycotina</taxon>
        <taxon>Sordariomycetes</taxon>
        <taxon>Hypocreomycetidae</taxon>
        <taxon>Hypocreales</taxon>
        <taxon>Bionectriaceae</taxon>
        <taxon>Hapsidospora</taxon>
    </lineage>
</organism>
<accession>A0A086STM8</accession>